<accession>C6M981</accession>
<dbReference type="AlphaFoldDB" id="C6M981"/>
<sequence length="39" mass="4669">MAQKCQIQGKNRRRRQLMEQNTAVIESSARPHIFKRKTE</sequence>
<evidence type="ECO:0000313" key="2">
    <source>
        <dbReference type="EMBL" id="EET43132.1"/>
    </source>
</evidence>
<dbReference type="EMBL" id="ACKO02000026">
    <property type="protein sequence ID" value="EET43132.1"/>
    <property type="molecule type" value="Genomic_DNA"/>
</dbReference>
<comment type="caution">
    <text evidence="2">The sequence shown here is derived from an EMBL/GenBank/DDBJ whole genome shotgun (WGS) entry which is preliminary data.</text>
</comment>
<reference evidence="2" key="1">
    <citation type="submission" date="2009-07" db="EMBL/GenBank/DDBJ databases">
        <authorList>
            <person name="Weinstock G."/>
            <person name="Sodergren E."/>
            <person name="Clifton S."/>
            <person name="Fulton L."/>
            <person name="Fulton B."/>
            <person name="Courtney L."/>
            <person name="Fronick C."/>
            <person name="Harrison M."/>
            <person name="Strong C."/>
            <person name="Farmer C."/>
            <person name="Delahaunty K."/>
            <person name="Markovic C."/>
            <person name="Hall O."/>
            <person name="Minx P."/>
            <person name="Tomlinson C."/>
            <person name="Mitreva M."/>
            <person name="Nelson J."/>
            <person name="Hou S."/>
            <person name="Wollam A."/>
            <person name="Pepin K.H."/>
            <person name="Johnson M."/>
            <person name="Bhonagiri V."/>
            <person name="Nash W.E."/>
            <person name="Warren W."/>
            <person name="Chinwalla A."/>
            <person name="Mardis E.R."/>
            <person name="Wilson R.K."/>
        </authorList>
    </citation>
    <scope>NUCLEOTIDE SEQUENCE [LARGE SCALE GENOMIC DNA]</scope>
    <source>
        <strain evidence="2">ATCC 29256</strain>
    </source>
</reference>
<organism evidence="2 3">
    <name type="scientific">Neisseria sicca ATCC 29256</name>
    <dbReference type="NCBI Taxonomy" id="547045"/>
    <lineage>
        <taxon>Bacteria</taxon>
        <taxon>Pseudomonadati</taxon>
        <taxon>Pseudomonadota</taxon>
        <taxon>Betaproteobacteria</taxon>
        <taxon>Neisseriales</taxon>
        <taxon>Neisseriaceae</taxon>
        <taxon>Neisseria</taxon>
    </lineage>
</organism>
<dbReference type="Proteomes" id="UP000005365">
    <property type="component" value="Unassembled WGS sequence"/>
</dbReference>
<evidence type="ECO:0000256" key="1">
    <source>
        <dbReference type="SAM" id="MobiDB-lite"/>
    </source>
</evidence>
<keyword evidence="3" id="KW-1185">Reference proteome</keyword>
<name>C6M981_NEISI</name>
<feature type="region of interest" description="Disordered" evidence="1">
    <location>
        <begin position="1"/>
        <end position="39"/>
    </location>
</feature>
<gene>
    <name evidence="2" type="ORF">NEISICOT_03106</name>
</gene>
<evidence type="ECO:0000313" key="3">
    <source>
        <dbReference type="Proteomes" id="UP000005365"/>
    </source>
</evidence>
<protein>
    <submittedName>
        <fullName evidence="2">Uncharacterized protein</fullName>
    </submittedName>
</protein>
<proteinExistence type="predicted"/>